<protein>
    <submittedName>
        <fullName evidence="2">DUF4468 domain-containing protein</fullName>
    </submittedName>
</protein>
<reference evidence="2 3" key="1">
    <citation type="submission" date="2023-12" db="EMBL/GenBank/DDBJ databases">
        <title>Characterization of antibiotic resistance in Aeromonas spp. in hospital effluent.</title>
        <authorList>
            <person name="Negoseki B.R.S."/>
            <person name="Krul D."/>
            <person name="Siqueira A.C."/>
            <person name="Almeida M."/>
            <person name="Mesa D."/>
            <person name="Conte D."/>
            <person name="Dalla-Costa L.M."/>
        </authorList>
    </citation>
    <scope>NUCLEOTIDE SEQUENCE [LARGE SCALE GENOMIC DNA]</scope>
    <source>
        <strain evidence="2 3">36v</strain>
    </source>
</reference>
<name>A0ABU5WCH4_AERCA</name>
<feature type="domain" description="DUF4468" evidence="1">
    <location>
        <begin position="44"/>
        <end position="123"/>
    </location>
</feature>
<evidence type="ECO:0000259" key="1">
    <source>
        <dbReference type="Pfam" id="PF14730"/>
    </source>
</evidence>
<comment type="caution">
    <text evidence="2">The sequence shown here is derived from an EMBL/GenBank/DDBJ whole genome shotgun (WGS) entry which is preliminary data.</text>
</comment>
<dbReference type="RefSeq" id="WP_323581073.1">
    <property type="nucleotide sequence ID" value="NZ_JAYGOJ010000228.1"/>
</dbReference>
<evidence type="ECO:0000313" key="3">
    <source>
        <dbReference type="Proteomes" id="UP001304847"/>
    </source>
</evidence>
<dbReference type="InterPro" id="IPR027823">
    <property type="entry name" value="DUF4468"/>
</dbReference>
<dbReference type="EMBL" id="JAYGOJ010000228">
    <property type="protein sequence ID" value="MEA9438560.1"/>
    <property type="molecule type" value="Genomic_DNA"/>
</dbReference>
<dbReference type="Pfam" id="PF14730">
    <property type="entry name" value="DUF4468"/>
    <property type="match status" value="1"/>
</dbReference>
<accession>A0ABU5WCH4</accession>
<sequence length="173" mass="18905">MKKNDLMGACFILCFGAFIGGCATGPELTQISSSDIKPVTFDYNIPNASKNVLFTRARDHFATVYGDSRSVIRVQDENDGVIIGKGAIEWKVPVGLVSLSCHSEYNIRFMAKDAKARLQMELIVGAPTYSQCTGWDRPTITAYKEVLTSFDNTSKNLDAALNGLGDGNSFKDF</sequence>
<dbReference type="Gene3D" id="3.30.530.80">
    <property type="match status" value="1"/>
</dbReference>
<evidence type="ECO:0000313" key="2">
    <source>
        <dbReference type="EMBL" id="MEA9438560.1"/>
    </source>
</evidence>
<proteinExistence type="predicted"/>
<gene>
    <name evidence="2" type="ORF">VCX44_22865</name>
</gene>
<dbReference type="Proteomes" id="UP001304847">
    <property type="component" value="Unassembled WGS sequence"/>
</dbReference>
<dbReference type="PROSITE" id="PS51257">
    <property type="entry name" value="PROKAR_LIPOPROTEIN"/>
    <property type="match status" value="1"/>
</dbReference>
<keyword evidence="3" id="KW-1185">Reference proteome</keyword>
<organism evidence="2 3">
    <name type="scientific">Aeromonas caviae</name>
    <name type="common">Aeromonas punctata</name>
    <dbReference type="NCBI Taxonomy" id="648"/>
    <lineage>
        <taxon>Bacteria</taxon>
        <taxon>Pseudomonadati</taxon>
        <taxon>Pseudomonadota</taxon>
        <taxon>Gammaproteobacteria</taxon>
        <taxon>Aeromonadales</taxon>
        <taxon>Aeromonadaceae</taxon>
        <taxon>Aeromonas</taxon>
    </lineage>
</organism>